<proteinExistence type="predicted"/>
<dbReference type="RefSeq" id="XP_018655895.1">
    <property type="nucleotide sequence ID" value="XM_018810889.1"/>
</dbReference>
<dbReference type="Proteomes" id="UP000054821">
    <property type="component" value="Unassembled WGS sequence"/>
</dbReference>
<reference evidence="2 3" key="1">
    <citation type="journal article" date="2016" name="Genome Announc.">
        <title>Draft Whole-Genome Sequence of Trichoderma gamsii T6085, a Promising Biocontrol Agent of Fusarium Head Blight on Wheat.</title>
        <authorList>
            <person name="Baroncelli R."/>
            <person name="Zapparata A."/>
            <person name="Piaggeschi G."/>
            <person name="Sarrocco S."/>
            <person name="Vannacci G."/>
        </authorList>
    </citation>
    <scope>NUCLEOTIDE SEQUENCE [LARGE SCALE GENOMIC DNA]</scope>
    <source>
        <strain evidence="2 3">T6085</strain>
    </source>
</reference>
<dbReference type="EMBL" id="JPDN02000027">
    <property type="protein sequence ID" value="PON23819.1"/>
    <property type="molecule type" value="Genomic_DNA"/>
</dbReference>
<protein>
    <submittedName>
        <fullName evidence="2">Uncharacterized protein</fullName>
    </submittedName>
</protein>
<evidence type="ECO:0000256" key="1">
    <source>
        <dbReference type="SAM" id="MobiDB-lite"/>
    </source>
</evidence>
<gene>
    <name evidence="2" type="ORF">TGAM01_v207466</name>
</gene>
<feature type="compositionally biased region" description="Polar residues" evidence="1">
    <location>
        <begin position="47"/>
        <end position="57"/>
    </location>
</feature>
<dbReference type="AlphaFoldDB" id="A0A2P4ZHP8"/>
<accession>A0A2P4ZHP8</accession>
<organism evidence="2 3">
    <name type="scientific">Trichoderma gamsii</name>
    <dbReference type="NCBI Taxonomy" id="398673"/>
    <lineage>
        <taxon>Eukaryota</taxon>
        <taxon>Fungi</taxon>
        <taxon>Dikarya</taxon>
        <taxon>Ascomycota</taxon>
        <taxon>Pezizomycotina</taxon>
        <taxon>Sordariomycetes</taxon>
        <taxon>Hypocreomycetidae</taxon>
        <taxon>Hypocreales</taxon>
        <taxon>Hypocreaceae</taxon>
        <taxon>Trichoderma</taxon>
    </lineage>
</organism>
<name>A0A2P4ZHP8_9HYPO</name>
<evidence type="ECO:0000313" key="2">
    <source>
        <dbReference type="EMBL" id="PON23819.1"/>
    </source>
</evidence>
<feature type="region of interest" description="Disordered" evidence="1">
    <location>
        <begin position="1"/>
        <end position="57"/>
    </location>
</feature>
<keyword evidence="3" id="KW-1185">Reference proteome</keyword>
<sequence length="522" mass="58590">MDERQRWNFINYDPSDPRPSRTQRQAVSAYIGKHFRNRSAPARRAQQLPNGSENRTLPQSLVPAVEAQGRLVIRGSQFLRSSNEGDRHSIEHNAGPEAPESPGSNIKNSIILLRPVIECFVPAYPTEHREKVFNVLDFHIHYLAARLTHWGPGANPFIRCWVQMVCGDMALFDSVATFTHGVRITTLEDKITPSATMLWHKARALKALQAKISTETEDKVATWTANETILATFYLMEGAARFGYESEFKAHCLGLLRMMQLRGQVASGCLKDLYVMQAVGLVEGTEMASGLKHDITQGSHQPSSNKQADGTSVTATTALRYPQPDIQLDRSLQSAIDILPEGFRDLAISGNLSVDFILLLGEQSQQYDGITQSASAERQTKGITGARLLANRSQNAVERLACLGTVAFLTRRTAQMQMFPEVAYINRLAMLGSQMPSFSKEGTLCYRELRVWATLVGTEIAITAGATLKQRARQLMMDLVLQERWIGGWIDVERIVKRYLWDERSLAAWKRHWANYQDQNQV</sequence>
<comment type="caution">
    <text evidence="2">The sequence shown here is derived from an EMBL/GenBank/DDBJ whole genome shotgun (WGS) entry which is preliminary data.</text>
</comment>
<feature type="region of interest" description="Disordered" evidence="1">
    <location>
        <begin position="82"/>
        <end position="104"/>
    </location>
</feature>
<dbReference type="GeneID" id="29990972"/>
<evidence type="ECO:0000313" key="3">
    <source>
        <dbReference type="Proteomes" id="UP000054821"/>
    </source>
</evidence>